<feature type="compositionally biased region" description="Basic and acidic residues" evidence="6">
    <location>
        <begin position="672"/>
        <end position="683"/>
    </location>
</feature>
<evidence type="ECO:0000256" key="1">
    <source>
        <dbReference type="ARBA" id="ARBA00022468"/>
    </source>
</evidence>
<evidence type="ECO:0008006" key="11">
    <source>
        <dbReference type="Google" id="ProtNLM"/>
    </source>
</evidence>
<evidence type="ECO:0000256" key="6">
    <source>
        <dbReference type="SAM" id="MobiDB-lite"/>
    </source>
</evidence>
<dbReference type="GO" id="GO:0005737">
    <property type="term" value="C:cytoplasm"/>
    <property type="evidence" value="ECO:0007669"/>
    <property type="project" value="TreeGrafter"/>
</dbReference>
<comment type="caution">
    <text evidence="9">The sequence shown here is derived from an EMBL/GenBank/DDBJ whole genome shotgun (WGS) entry which is preliminary data.</text>
</comment>
<feature type="domain" description="LIM zinc-binding" evidence="7">
    <location>
        <begin position="91"/>
        <end position="151"/>
    </location>
</feature>
<evidence type="ECO:0000256" key="2">
    <source>
        <dbReference type="ARBA" id="ARBA00022723"/>
    </source>
</evidence>
<dbReference type="SUPFAM" id="SSF57716">
    <property type="entry name" value="Glucocorticoid receptor-like (DNA-binding domain)"/>
    <property type="match status" value="2"/>
</dbReference>
<protein>
    <recommendedName>
        <fullName evidence="11">RhoGAP-domain-containing protein</fullName>
    </recommendedName>
</protein>
<dbReference type="Proteomes" id="UP000245383">
    <property type="component" value="Unassembled WGS sequence"/>
</dbReference>
<dbReference type="AlphaFoldDB" id="A0A2T9YKL7"/>
<dbReference type="Pfam" id="PF00412">
    <property type="entry name" value="LIM"/>
    <property type="match status" value="2"/>
</dbReference>
<dbReference type="Gene3D" id="2.10.110.10">
    <property type="entry name" value="Cysteine Rich Protein"/>
    <property type="match status" value="3"/>
</dbReference>
<dbReference type="EMBL" id="MBFR01000145">
    <property type="protein sequence ID" value="PVU92886.1"/>
    <property type="molecule type" value="Genomic_DNA"/>
</dbReference>
<dbReference type="Pfam" id="PF00620">
    <property type="entry name" value="RhoGAP"/>
    <property type="match status" value="1"/>
</dbReference>
<dbReference type="InterPro" id="IPR001781">
    <property type="entry name" value="Znf_LIM"/>
</dbReference>
<feature type="compositionally biased region" description="Polar residues" evidence="6">
    <location>
        <begin position="1096"/>
        <end position="1119"/>
    </location>
</feature>
<dbReference type="STRING" id="133385.A0A2T9YKL7"/>
<dbReference type="Gene3D" id="1.10.555.10">
    <property type="entry name" value="Rho GTPase activation protein"/>
    <property type="match status" value="1"/>
</dbReference>
<dbReference type="PANTHER" id="PTHR14963">
    <property type="entry name" value="RHO GTPASE ACTIVATING PROTEIN 18,19-RELATED"/>
    <property type="match status" value="1"/>
</dbReference>
<evidence type="ECO:0000313" key="10">
    <source>
        <dbReference type="Proteomes" id="UP000245383"/>
    </source>
</evidence>
<dbReference type="PROSITE" id="PS50023">
    <property type="entry name" value="LIM_DOMAIN_2"/>
    <property type="match status" value="3"/>
</dbReference>
<dbReference type="PROSITE" id="PS50238">
    <property type="entry name" value="RHOGAP"/>
    <property type="match status" value="1"/>
</dbReference>
<feature type="domain" description="LIM zinc-binding" evidence="7">
    <location>
        <begin position="388"/>
        <end position="453"/>
    </location>
</feature>
<organism evidence="9 10">
    <name type="scientific">Smittium simulii</name>
    <dbReference type="NCBI Taxonomy" id="133385"/>
    <lineage>
        <taxon>Eukaryota</taxon>
        <taxon>Fungi</taxon>
        <taxon>Fungi incertae sedis</taxon>
        <taxon>Zoopagomycota</taxon>
        <taxon>Kickxellomycotina</taxon>
        <taxon>Harpellomycetes</taxon>
        <taxon>Harpellales</taxon>
        <taxon>Legeriomycetaceae</taxon>
        <taxon>Smittium</taxon>
    </lineage>
</organism>
<reference evidence="9 10" key="1">
    <citation type="journal article" date="2018" name="MBio">
        <title>Comparative Genomics Reveals the Core Gene Toolbox for the Fungus-Insect Symbiosis.</title>
        <authorList>
            <person name="Wang Y."/>
            <person name="Stata M."/>
            <person name="Wang W."/>
            <person name="Stajich J.E."/>
            <person name="White M.M."/>
            <person name="Moncalvo J.M."/>
        </authorList>
    </citation>
    <scope>NUCLEOTIDE SEQUENCE [LARGE SCALE GENOMIC DNA]</scope>
    <source>
        <strain evidence="9 10">SWE-8-4</strain>
    </source>
</reference>
<name>A0A2T9YKL7_9FUNG</name>
<evidence type="ECO:0000259" key="8">
    <source>
        <dbReference type="PROSITE" id="PS50238"/>
    </source>
</evidence>
<feature type="region of interest" description="Disordered" evidence="6">
    <location>
        <begin position="1087"/>
        <end position="1119"/>
    </location>
</feature>
<keyword evidence="2 5" id="KW-0479">Metal-binding</keyword>
<dbReference type="OrthoDB" id="20689at2759"/>
<dbReference type="PROSITE" id="PS00478">
    <property type="entry name" value="LIM_DOMAIN_1"/>
    <property type="match status" value="2"/>
</dbReference>
<keyword evidence="4 5" id="KW-0440">LIM domain</keyword>
<dbReference type="GO" id="GO:0046872">
    <property type="term" value="F:metal ion binding"/>
    <property type="evidence" value="ECO:0007669"/>
    <property type="project" value="UniProtKB-KW"/>
</dbReference>
<evidence type="ECO:0000256" key="4">
    <source>
        <dbReference type="ARBA" id="ARBA00023038"/>
    </source>
</evidence>
<keyword evidence="1" id="KW-0343">GTPase activation</keyword>
<dbReference type="InterPro" id="IPR000198">
    <property type="entry name" value="RhoGAP_dom"/>
</dbReference>
<dbReference type="SUPFAM" id="SSF48350">
    <property type="entry name" value="GTPase activation domain, GAP"/>
    <property type="match status" value="1"/>
</dbReference>
<evidence type="ECO:0000313" key="9">
    <source>
        <dbReference type="EMBL" id="PVU92886.1"/>
    </source>
</evidence>
<dbReference type="PANTHER" id="PTHR14963:SF7">
    <property type="entry name" value="RHO GTPASE-ACTIVATING PROTEIN 19"/>
    <property type="match status" value="1"/>
</dbReference>
<feature type="region of interest" description="Disordered" evidence="6">
    <location>
        <begin position="657"/>
        <end position="700"/>
    </location>
</feature>
<sequence>MELEMQPNSNTFQAQRDLKLCTKCFMPIDSSLPEGHENSRIIASLKPYHLKCFTCSECNINISNGYSQIYSPDSDVPLFYCKKHYYQKADLICDKCNEPLDGLYVTGLGKKYHPNHFTCAVCPTEFGPDGTYYEYQSKAYCLNHYTYLVSSKCAGCRQPIMKLYLQIYSTESNLEERWHPECYMIHKFWNVRINPSTVNSKTKTAIEFENQSMIKEPQIYQIWTILSSFEESTATCISDMLLQVSNSMYIEGLRQAERFIMHLDVLFTAIDDLEDELSHFDDSTDLQHTREPKLLCKKIVTFFYVLSNNQQVSASNGLTQELLTLVTSLAHYLKVLIRVALKGALKAEIEYRCTNSTTRLLKKLSETSNRTKWNIFRLLYQKTDVNSDLCTCCNFTIESESIVHSKALNRWHLDCFNCSLCNIEMQTIYPNCYFNPENKDILCPKCGASTSLQPGGFSFVSQLEQYSFLMRVALKRLYSLLKYRSYIDFIDAGSAPNFSNPQSAPFKTAQIFADNTINASQNSNESSDSKAVTLARPKVFRKKSSLHETLEEVAAKRGLKNIAKTTKEDADYAFDVALQKIDDKIETKGNYIRRNNAIEQVEAMGSRLKSTSDQQNYANAERRKSKVAVVTAQTLQTRMQQAHSNSQDSYSKIQKLTPGYEKPKQLQRVKKSPNDRSEIKDLKSNSTKVPSLNNSSPKDAKVMLSGSPLLSNSLEPLKNNNTTTMPYTPQANQSFAVTPQINSKPIVPKLLQNLRINERKPTNFMSDLSANDMLLGRFAAAARLSAFNDPTRTFGISLDLLMERQGIETTLGSHGEALLNVPRFFETMIKNLSEMDLTIEGIFRKNGNIRRLREVSLAADKNDQSVNLHLDNSVQVAALLKKFLREIPEPLIPFKMRKTFLDINDISDPKNLLEALQCAILLLPQTNRDMLNVLLTFLQSVSKYSELSEGAGSKMDAKNLGTVIAPNILYPDMKESTKDDVHFKSTNDIITFIIENAPEVWQVPSSILKFLANYSPNNGQYETGANVANSDNPEACAVDLDVKDLMKKCASAGLFSIQTTSDSRTNNLIQHKKQNNDTSGVPVINSGTDASVGAQKPSQSDNKISNFDNNNPNGTSTDSSKPVYLPYSLMILMFYFCKNCWF</sequence>
<accession>A0A2T9YKL7</accession>
<dbReference type="FunFam" id="2.10.110.10:FF:000009">
    <property type="entry name" value="Paxillin isoform 1"/>
    <property type="match status" value="1"/>
</dbReference>
<dbReference type="GO" id="GO:0007165">
    <property type="term" value="P:signal transduction"/>
    <property type="evidence" value="ECO:0007669"/>
    <property type="project" value="InterPro"/>
</dbReference>
<dbReference type="InterPro" id="IPR008936">
    <property type="entry name" value="Rho_GTPase_activation_prot"/>
</dbReference>
<evidence type="ECO:0000259" key="7">
    <source>
        <dbReference type="PROSITE" id="PS50023"/>
    </source>
</evidence>
<keyword evidence="3 5" id="KW-0862">Zinc</keyword>
<feature type="compositionally biased region" description="Polar residues" evidence="6">
    <location>
        <begin position="684"/>
        <end position="697"/>
    </location>
</feature>
<evidence type="ECO:0000256" key="5">
    <source>
        <dbReference type="PROSITE-ProRule" id="PRU00125"/>
    </source>
</evidence>
<feature type="domain" description="LIM zinc-binding" evidence="7">
    <location>
        <begin position="19"/>
        <end position="88"/>
    </location>
</feature>
<dbReference type="GO" id="GO:0005096">
    <property type="term" value="F:GTPase activator activity"/>
    <property type="evidence" value="ECO:0007669"/>
    <property type="project" value="UniProtKB-KW"/>
</dbReference>
<gene>
    <name evidence="9" type="ORF">BB561_003556</name>
</gene>
<dbReference type="SMART" id="SM00132">
    <property type="entry name" value="LIM"/>
    <property type="match status" value="3"/>
</dbReference>
<dbReference type="GO" id="GO:0051056">
    <property type="term" value="P:regulation of small GTPase mediated signal transduction"/>
    <property type="evidence" value="ECO:0007669"/>
    <property type="project" value="TreeGrafter"/>
</dbReference>
<keyword evidence="10" id="KW-1185">Reference proteome</keyword>
<proteinExistence type="predicted"/>
<feature type="domain" description="Rho-GAP" evidence="8">
    <location>
        <begin position="796"/>
        <end position="1001"/>
    </location>
</feature>
<evidence type="ECO:0000256" key="3">
    <source>
        <dbReference type="ARBA" id="ARBA00022833"/>
    </source>
</evidence>
<dbReference type="SMART" id="SM00324">
    <property type="entry name" value="RhoGAP"/>
    <property type="match status" value="1"/>
</dbReference>